<feature type="transmembrane region" description="Helical" evidence="2">
    <location>
        <begin position="148"/>
        <end position="171"/>
    </location>
</feature>
<keyword evidence="5" id="KW-1185">Reference proteome</keyword>
<protein>
    <submittedName>
        <fullName evidence="4">Uncharacterized protein</fullName>
    </submittedName>
</protein>
<feature type="compositionally biased region" description="Pro residues" evidence="1">
    <location>
        <begin position="205"/>
        <end position="218"/>
    </location>
</feature>
<name>A0A8W8JKT4_MAGGI</name>
<evidence type="ECO:0000256" key="2">
    <source>
        <dbReference type="SAM" id="Phobius"/>
    </source>
</evidence>
<evidence type="ECO:0000313" key="4">
    <source>
        <dbReference type="EnsemblMetazoa" id="G19190.1:cds"/>
    </source>
</evidence>
<evidence type="ECO:0000256" key="3">
    <source>
        <dbReference type="SAM" id="SignalP"/>
    </source>
</evidence>
<feature type="chain" id="PRO_5036486206" evidence="3">
    <location>
        <begin position="21"/>
        <end position="218"/>
    </location>
</feature>
<organism evidence="4 5">
    <name type="scientific">Magallana gigas</name>
    <name type="common">Pacific oyster</name>
    <name type="synonym">Crassostrea gigas</name>
    <dbReference type="NCBI Taxonomy" id="29159"/>
    <lineage>
        <taxon>Eukaryota</taxon>
        <taxon>Metazoa</taxon>
        <taxon>Spiralia</taxon>
        <taxon>Lophotrochozoa</taxon>
        <taxon>Mollusca</taxon>
        <taxon>Bivalvia</taxon>
        <taxon>Autobranchia</taxon>
        <taxon>Pteriomorphia</taxon>
        <taxon>Ostreida</taxon>
        <taxon>Ostreoidea</taxon>
        <taxon>Ostreidae</taxon>
        <taxon>Magallana</taxon>
    </lineage>
</organism>
<dbReference type="OrthoDB" id="6202893at2759"/>
<dbReference type="EnsemblMetazoa" id="G19190.1">
    <property type="protein sequence ID" value="G19190.1:cds"/>
    <property type="gene ID" value="G19190"/>
</dbReference>
<evidence type="ECO:0000313" key="5">
    <source>
        <dbReference type="Proteomes" id="UP000005408"/>
    </source>
</evidence>
<keyword evidence="2" id="KW-0812">Transmembrane</keyword>
<dbReference type="AlphaFoldDB" id="A0A8W8JKT4"/>
<evidence type="ECO:0000256" key="1">
    <source>
        <dbReference type="SAM" id="MobiDB-lite"/>
    </source>
</evidence>
<dbReference type="Proteomes" id="UP000005408">
    <property type="component" value="Unassembled WGS sequence"/>
</dbReference>
<feature type="signal peptide" evidence="3">
    <location>
        <begin position="1"/>
        <end position="20"/>
    </location>
</feature>
<feature type="region of interest" description="Disordered" evidence="1">
    <location>
        <begin position="198"/>
        <end position="218"/>
    </location>
</feature>
<accession>A0A8W8JKT4</accession>
<keyword evidence="3" id="KW-0732">Signal</keyword>
<keyword evidence="2" id="KW-1133">Transmembrane helix</keyword>
<reference evidence="4" key="1">
    <citation type="submission" date="2022-08" db="UniProtKB">
        <authorList>
            <consortium name="EnsemblMetazoa"/>
        </authorList>
    </citation>
    <scope>IDENTIFICATION</scope>
    <source>
        <strain evidence="4">05x7-T-G4-1.051#20</strain>
    </source>
</reference>
<keyword evidence="2" id="KW-0472">Membrane</keyword>
<proteinExistence type="predicted"/>
<sequence>MNGNVTILFLLSTLFSHVELLGHGFTEVTECPKSESEVKEASVRLRCGNDTNGNNQYMCLRSRYNIHYLLEFCYDGEMGIVDKGNCLEISDGELKNHSCYYFSEGCPETKFWFYELYKYPACQNIITRSGCDISYVDCPTHNYPAARVSAFGLFSIVLCSIFFLCFVIGFIKAKRHLKGGKWSPQSPDLFSMEAGVYTPTQLEPSSPPPAPPPPPSNT</sequence>